<evidence type="ECO:0000313" key="3">
    <source>
        <dbReference type="Proteomes" id="UP000009231"/>
    </source>
</evidence>
<dbReference type="RefSeq" id="WP_013825650.1">
    <property type="nucleotide sequence ID" value="NC_015574.1"/>
</dbReference>
<sequence>MYGLSEKILNLLGEIFKMNIKNYGKYWTAGLFIAGITGAVSFFVKSAISYSQKFVPLWFGKTLELIIGLFVLFVVLWGYGKLIKIIYEKFNLKDY</sequence>
<dbReference type="AlphaFoldDB" id="F6D4T9"/>
<accession>F6D4T9</accession>
<proteinExistence type="predicted"/>
<keyword evidence="1" id="KW-0472">Membrane</keyword>
<dbReference type="KEGG" id="mew:MSWAN_1129"/>
<dbReference type="EMBL" id="CP002772">
    <property type="protein sequence ID" value="AEG18148.1"/>
    <property type="molecule type" value="Genomic_DNA"/>
</dbReference>
<organism evidence="2 3">
    <name type="scientific">Methanobacterium paludis (strain DSM 25820 / JCM 18151 / SWAN1)</name>
    <dbReference type="NCBI Taxonomy" id="868131"/>
    <lineage>
        <taxon>Archaea</taxon>
        <taxon>Methanobacteriati</taxon>
        <taxon>Methanobacteriota</taxon>
        <taxon>Methanomada group</taxon>
        <taxon>Methanobacteria</taxon>
        <taxon>Methanobacteriales</taxon>
        <taxon>Methanobacteriaceae</taxon>
        <taxon>Methanobacterium</taxon>
    </lineage>
</organism>
<evidence type="ECO:0000313" key="2">
    <source>
        <dbReference type="EMBL" id="AEG18148.1"/>
    </source>
</evidence>
<dbReference type="HOGENOM" id="CLU_2366249_0_0_2"/>
<feature type="transmembrane region" description="Helical" evidence="1">
    <location>
        <begin position="26"/>
        <end position="44"/>
    </location>
</feature>
<protein>
    <submittedName>
        <fullName evidence="2">Uncharacterized protein</fullName>
    </submittedName>
</protein>
<gene>
    <name evidence="2" type="ordered locus">MSWAN_1129</name>
</gene>
<keyword evidence="1" id="KW-1133">Transmembrane helix</keyword>
<dbReference type="Proteomes" id="UP000009231">
    <property type="component" value="Chromosome"/>
</dbReference>
<evidence type="ECO:0000256" key="1">
    <source>
        <dbReference type="SAM" id="Phobius"/>
    </source>
</evidence>
<feature type="transmembrane region" description="Helical" evidence="1">
    <location>
        <begin position="56"/>
        <end position="79"/>
    </location>
</feature>
<keyword evidence="1" id="KW-0812">Transmembrane</keyword>
<reference evidence="2 3" key="1">
    <citation type="journal article" date="2014" name="Int. J. Syst. Evol. Microbiol.">
        <title>Methanobacterium paludis sp. nov. and a novel strain of Methanobacterium lacus isolated from northern peatlands.</title>
        <authorList>
            <person name="Cadillo-Quiroz H."/>
            <person name="Brauer S.L."/>
            <person name="Goodson N."/>
            <person name="Yavitt J.B."/>
            <person name="Zinder S.H."/>
        </authorList>
    </citation>
    <scope>NUCLEOTIDE SEQUENCE [LARGE SCALE GENOMIC DNA]</scope>
    <source>
        <strain evidence="3">DSM 25820 / JCM 18151 / SWAN1</strain>
    </source>
</reference>
<name>F6D4T9_METPW</name>
<keyword evidence="3" id="KW-1185">Reference proteome</keyword>
<dbReference type="GeneID" id="10668634"/>